<keyword evidence="3" id="KW-1185">Reference proteome</keyword>
<feature type="region of interest" description="Disordered" evidence="1">
    <location>
        <begin position="1"/>
        <end position="57"/>
    </location>
</feature>
<reference evidence="2 3" key="1">
    <citation type="submission" date="2018-10" db="EMBL/GenBank/DDBJ databases">
        <title>A high-quality apple genome assembly.</title>
        <authorList>
            <person name="Hu J."/>
        </authorList>
    </citation>
    <scope>NUCLEOTIDE SEQUENCE [LARGE SCALE GENOMIC DNA]</scope>
    <source>
        <strain evidence="3">cv. HFTH1</strain>
        <tissue evidence="2">Young leaf</tissue>
    </source>
</reference>
<dbReference type="EMBL" id="RDQH01000336">
    <property type="protein sequence ID" value="RXH85849.1"/>
    <property type="molecule type" value="Genomic_DNA"/>
</dbReference>
<comment type="caution">
    <text evidence="2">The sequence shown here is derived from an EMBL/GenBank/DDBJ whole genome shotgun (WGS) entry which is preliminary data.</text>
</comment>
<name>A0A498IRK9_MALDO</name>
<accession>A0A498IRK9</accession>
<evidence type="ECO:0000313" key="2">
    <source>
        <dbReference type="EMBL" id="RXH85849.1"/>
    </source>
</evidence>
<protein>
    <submittedName>
        <fullName evidence="2">Uncharacterized protein</fullName>
    </submittedName>
</protein>
<evidence type="ECO:0000313" key="3">
    <source>
        <dbReference type="Proteomes" id="UP000290289"/>
    </source>
</evidence>
<feature type="compositionally biased region" description="Polar residues" evidence="1">
    <location>
        <begin position="1"/>
        <end position="14"/>
    </location>
</feature>
<dbReference type="AlphaFoldDB" id="A0A498IRK9"/>
<sequence>MGANQSNCKPSSLSYGGHGGGNSSPVPSIMELLKPDCLKSENKKRKRQLAPEKKKNIYNNYTKNTGIVGAAGSGTRMTTLEEWLLASPGHVKADRNYNINGGELYVFRPSSKRIHPAASSSSKLPPLSKAKDSFCLERLVKNDDKKSDEANLIVNDISASMSCRSINTQLSENKTHKLKKKVSFRLPEEADIFIFYPSEETITTDDNDNDEDFD</sequence>
<proteinExistence type="predicted"/>
<organism evidence="2 3">
    <name type="scientific">Malus domestica</name>
    <name type="common">Apple</name>
    <name type="synonym">Pyrus malus</name>
    <dbReference type="NCBI Taxonomy" id="3750"/>
    <lineage>
        <taxon>Eukaryota</taxon>
        <taxon>Viridiplantae</taxon>
        <taxon>Streptophyta</taxon>
        <taxon>Embryophyta</taxon>
        <taxon>Tracheophyta</taxon>
        <taxon>Spermatophyta</taxon>
        <taxon>Magnoliopsida</taxon>
        <taxon>eudicotyledons</taxon>
        <taxon>Gunneridae</taxon>
        <taxon>Pentapetalae</taxon>
        <taxon>rosids</taxon>
        <taxon>fabids</taxon>
        <taxon>Rosales</taxon>
        <taxon>Rosaceae</taxon>
        <taxon>Amygdaloideae</taxon>
        <taxon>Maleae</taxon>
        <taxon>Malus</taxon>
    </lineage>
</organism>
<evidence type="ECO:0000256" key="1">
    <source>
        <dbReference type="SAM" id="MobiDB-lite"/>
    </source>
</evidence>
<gene>
    <name evidence="2" type="ORF">DVH24_016902</name>
</gene>
<dbReference type="Proteomes" id="UP000290289">
    <property type="component" value="Chromosome 10"/>
</dbReference>